<gene>
    <name evidence="3" type="ORF">PV07_05050</name>
</gene>
<dbReference type="RefSeq" id="XP_016249441.1">
    <property type="nucleotide sequence ID" value="XM_016391922.1"/>
</dbReference>
<dbReference type="HOGENOM" id="CLU_000288_138_0_1"/>
<dbReference type="InterPro" id="IPR010730">
    <property type="entry name" value="HET"/>
</dbReference>
<dbReference type="AlphaFoldDB" id="A0A0D2CG66"/>
<dbReference type="STRING" id="569365.A0A0D2CG66"/>
<evidence type="ECO:0000313" key="3">
    <source>
        <dbReference type="EMBL" id="KIW29225.1"/>
    </source>
</evidence>
<dbReference type="InterPro" id="IPR058525">
    <property type="entry name" value="DUF8212"/>
</dbReference>
<evidence type="ECO:0000313" key="4">
    <source>
        <dbReference type="Proteomes" id="UP000054466"/>
    </source>
</evidence>
<dbReference type="OrthoDB" id="674604at2759"/>
<organism evidence="3 4">
    <name type="scientific">Cladophialophora immunda</name>
    <dbReference type="NCBI Taxonomy" id="569365"/>
    <lineage>
        <taxon>Eukaryota</taxon>
        <taxon>Fungi</taxon>
        <taxon>Dikarya</taxon>
        <taxon>Ascomycota</taxon>
        <taxon>Pezizomycotina</taxon>
        <taxon>Eurotiomycetes</taxon>
        <taxon>Chaetothyriomycetidae</taxon>
        <taxon>Chaetothyriales</taxon>
        <taxon>Herpotrichiellaceae</taxon>
        <taxon>Cladophialophora</taxon>
    </lineage>
</organism>
<accession>A0A0D2CG66</accession>
<feature type="domain" description="DUF8212" evidence="2">
    <location>
        <begin position="233"/>
        <end position="255"/>
    </location>
</feature>
<dbReference type="Proteomes" id="UP000054466">
    <property type="component" value="Unassembled WGS sequence"/>
</dbReference>
<dbReference type="EMBL" id="KN847042">
    <property type="protein sequence ID" value="KIW29225.1"/>
    <property type="molecule type" value="Genomic_DNA"/>
</dbReference>
<protein>
    <submittedName>
        <fullName evidence="3">Uncharacterized protein</fullName>
    </submittedName>
</protein>
<evidence type="ECO:0000259" key="1">
    <source>
        <dbReference type="Pfam" id="PF06985"/>
    </source>
</evidence>
<dbReference type="PANTHER" id="PTHR10622:SF12">
    <property type="entry name" value="HET DOMAIN-CONTAINING PROTEIN"/>
    <property type="match status" value="1"/>
</dbReference>
<dbReference type="GeneID" id="27344244"/>
<proteinExistence type="predicted"/>
<evidence type="ECO:0000259" key="2">
    <source>
        <dbReference type="Pfam" id="PF26640"/>
    </source>
</evidence>
<sequence>MWLINASTLSLEHFYGDDIPAYAILSHTWGEGEMSFREFTQIQNVGTTSKAGYRKIAATCELALKDGCPYVWVDTVCIDKASSAELTEAINSMFGWYRRSQICYAYLSDFTLDIADVSPRPALFEDDFRKCRWFTRGWCLQELLAPRHLQFLNQQWQEIGTKSMLSRLISDITGVPEAVLVMPPEKEIHEYPIAARISWIAKRRTTRIEDISYSLLGILGVNMPMLYGEGPMAFIRLQEEVIRKFNDLSIFAWTGEATASGFMPILSASPSSFASNL</sequence>
<dbReference type="Pfam" id="PF26640">
    <property type="entry name" value="DUF8212"/>
    <property type="match status" value="1"/>
</dbReference>
<reference evidence="3 4" key="1">
    <citation type="submission" date="2015-01" db="EMBL/GenBank/DDBJ databases">
        <title>The Genome Sequence of Cladophialophora immunda CBS83496.</title>
        <authorList>
            <consortium name="The Broad Institute Genomics Platform"/>
            <person name="Cuomo C."/>
            <person name="de Hoog S."/>
            <person name="Gorbushina A."/>
            <person name="Stielow B."/>
            <person name="Teixiera M."/>
            <person name="Abouelleil A."/>
            <person name="Chapman S.B."/>
            <person name="Priest M."/>
            <person name="Young S.K."/>
            <person name="Wortman J."/>
            <person name="Nusbaum C."/>
            <person name="Birren B."/>
        </authorList>
    </citation>
    <scope>NUCLEOTIDE SEQUENCE [LARGE SCALE GENOMIC DNA]</scope>
    <source>
        <strain evidence="3 4">CBS 83496</strain>
    </source>
</reference>
<dbReference type="Pfam" id="PF06985">
    <property type="entry name" value="HET"/>
    <property type="match status" value="1"/>
</dbReference>
<name>A0A0D2CG66_9EURO</name>
<keyword evidence="4" id="KW-1185">Reference proteome</keyword>
<dbReference type="PANTHER" id="PTHR10622">
    <property type="entry name" value="HET DOMAIN-CONTAINING PROTEIN"/>
    <property type="match status" value="1"/>
</dbReference>
<feature type="domain" description="Heterokaryon incompatibility" evidence="1">
    <location>
        <begin position="22"/>
        <end position="109"/>
    </location>
</feature>
<dbReference type="VEuPathDB" id="FungiDB:PV07_05050"/>